<organism evidence="2 3">
    <name type="scientific">Algoriphagus confluentis</name>
    <dbReference type="NCBI Taxonomy" id="1697556"/>
    <lineage>
        <taxon>Bacteria</taxon>
        <taxon>Pseudomonadati</taxon>
        <taxon>Bacteroidota</taxon>
        <taxon>Cytophagia</taxon>
        <taxon>Cytophagales</taxon>
        <taxon>Cyclobacteriaceae</taxon>
        <taxon>Algoriphagus</taxon>
    </lineage>
</organism>
<name>A0ABQ6PTN5_9BACT</name>
<evidence type="ECO:0000256" key="1">
    <source>
        <dbReference type="SAM" id="Phobius"/>
    </source>
</evidence>
<protein>
    <recommendedName>
        <fullName evidence="4">DUF1573 domain-containing protein</fullName>
    </recommendedName>
</protein>
<dbReference type="InterPro" id="IPR013783">
    <property type="entry name" value="Ig-like_fold"/>
</dbReference>
<dbReference type="PANTHER" id="PTHR37833:SF1">
    <property type="entry name" value="SIGNAL PEPTIDE PROTEIN"/>
    <property type="match status" value="1"/>
</dbReference>
<dbReference type="Pfam" id="PF07610">
    <property type="entry name" value="DUF1573"/>
    <property type="match status" value="1"/>
</dbReference>
<accession>A0ABQ6PTN5</accession>
<feature type="transmembrane region" description="Helical" evidence="1">
    <location>
        <begin position="6"/>
        <end position="25"/>
    </location>
</feature>
<proteinExistence type="predicted"/>
<dbReference type="Gene3D" id="2.60.40.10">
    <property type="entry name" value="Immunoglobulins"/>
    <property type="match status" value="1"/>
</dbReference>
<keyword evidence="1" id="KW-0812">Transmembrane</keyword>
<keyword evidence="1" id="KW-0472">Membrane</keyword>
<dbReference type="RefSeq" id="WP_338226099.1">
    <property type="nucleotide sequence ID" value="NZ_BTPD01000017.1"/>
</dbReference>
<comment type="caution">
    <text evidence="2">The sequence shown here is derived from an EMBL/GenBank/DDBJ whole genome shotgun (WGS) entry which is preliminary data.</text>
</comment>
<keyword evidence="1" id="KW-1133">Transmembrane helix</keyword>
<evidence type="ECO:0000313" key="2">
    <source>
        <dbReference type="EMBL" id="GMQ31334.1"/>
    </source>
</evidence>
<evidence type="ECO:0008006" key="4">
    <source>
        <dbReference type="Google" id="ProtNLM"/>
    </source>
</evidence>
<gene>
    <name evidence="2" type="ORF">Aconfl_39780</name>
</gene>
<dbReference type="PANTHER" id="PTHR37833">
    <property type="entry name" value="LIPOPROTEIN-RELATED"/>
    <property type="match status" value="1"/>
</dbReference>
<keyword evidence="3" id="KW-1185">Reference proteome</keyword>
<dbReference type="EMBL" id="BTPD01000017">
    <property type="protein sequence ID" value="GMQ31334.1"/>
    <property type="molecule type" value="Genomic_DNA"/>
</dbReference>
<sequence length="132" mass="15573">MKQIFYFLLTMCVFMSIVWIARDFGKLIFQPRIEFEVKRADLDTLKIQDEAYFYFVYKNKGFGGLQIYEVTTSCGCTVPDWNSDFLGIFEKDSFRVDYNIENKGYFIKEIIVYSNSSTSPDKLEFVGYVPFE</sequence>
<reference evidence="2 3" key="1">
    <citation type="submission" date="2023-08" db="EMBL/GenBank/DDBJ databases">
        <title>Draft genome sequence of Algoriphagus confluentis.</title>
        <authorList>
            <person name="Takatani N."/>
            <person name="Hosokawa M."/>
            <person name="Sawabe T."/>
        </authorList>
    </citation>
    <scope>NUCLEOTIDE SEQUENCE [LARGE SCALE GENOMIC DNA]</scope>
    <source>
        <strain evidence="2 3">NBRC 111222</strain>
    </source>
</reference>
<evidence type="ECO:0000313" key="3">
    <source>
        <dbReference type="Proteomes" id="UP001338309"/>
    </source>
</evidence>
<dbReference type="InterPro" id="IPR011467">
    <property type="entry name" value="DUF1573"/>
</dbReference>
<dbReference type="Proteomes" id="UP001338309">
    <property type="component" value="Unassembled WGS sequence"/>
</dbReference>